<dbReference type="eggNOG" id="COG2226">
    <property type="taxonomic scope" value="Bacteria"/>
</dbReference>
<dbReference type="Pfam" id="PF08241">
    <property type="entry name" value="Methyltransf_11"/>
    <property type="match status" value="1"/>
</dbReference>
<dbReference type="AlphaFoldDB" id="K2JG08"/>
<dbReference type="PANTHER" id="PTHR43861:SF1">
    <property type="entry name" value="TRANS-ACONITATE 2-METHYLTRANSFERASE"/>
    <property type="match status" value="1"/>
</dbReference>
<dbReference type="InterPro" id="IPR029063">
    <property type="entry name" value="SAM-dependent_MTases_sf"/>
</dbReference>
<dbReference type="CDD" id="cd02440">
    <property type="entry name" value="AdoMet_MTases"/>
    <property type="match status" value="1"/>
</dbReference>
<keyword evidence="3" id="KW-1185">Reference proteome</keyword>
<gene>
    <name evidence="2" type="ORF">B3C1_14862</name>
</gene>
<evidence type="ECO:0000313" key="2">
    <source>
        <dbReference type="EMBL" id="EKE69584.1"/>
    </source>
</evidence>
<dbReference type="PANTHER" id="PTHR43861">
    <property type="entry name" value="TRANS-ACONITATE 2-METHYLTRANSFERASE-RELATED"/>
    <property type="match status" value="1"/>
</dbReference>
<dbReference type="EMBL" id="AMRI01000023">
    <property type="protein sequence ID" value="EKE69584.1"/>
    <property type="molecule type" value="Genomic_DNA"/>
</dbReference>
<comment type="caution">
    <text evidence="2">The sequence shown here is derived from an EMBL/GenBank/DDBJ whole genome shotgun (WGS) entry which is preliminary data.</text>
</comment>
<dbReference type="STRING" id="745411.B3C1_14862"/>
<dbReference type="GO" id="GO:0008757">
    <property type="term" value="F:S-adenosylmethionine-dependent methyltransferase activity"/>
    <property type="evidence" value="ECO:0007669"/>
    <property type="project" value="InterPro"/>
</dbReference>
<evidence type="ECO:0000259" key="1">
    <source>
        <dbReference type="Pfam" id="PF08241"/>
    </source>
</evidence>
<sequence length="213" mass="22734">MSVTPEELGRQLRTPSGPLGLKVAEGMNQTNQQLIAYCQEALALAPGQSLLEVGPGNGQHVPALLAGLAGSRYLGLDLSPDMVAAAQAHSSPQIRFEQGDLLSHPLPGPFDKALAINVAYFWQPLVPALKALFEALKVGGTLVLGVRDRATMASQPQFQEGFTFFDGPDLAQALEEAGFTVSYRQRPEHSVTILGQLMPKQALIYTAIKEAAC</sequence>
<evidence type="ECO:0000313" key="3">
    <source>
        <dbReference type="Proteomes" id="UP000006755"/>
    </source>
</evidence>
<organism evidence="2 3">
    <name type="scientific">Gallaecimonas xiamenensis 3-C-1</name>
    <dbReference type="NCBI Taxonomy" id="745411"/>
    <lineage>
        <taxon>Bacteria</taxon>
        <taxon>Pseudomonadati</taxon>
        <taxon>Pseudomonadota</taxon>
        <taxon>Gammaproteobacteria</taxon>
        <taxon>Enterobacterales</taxon>
        <taxon>Gallaecimonadaceae</taxon>
        <taxon>Gallaecimonas</taxon>
    </lineage>
</organism>
<dbReference type="SUPFAM" id="SSF53335">
    <property type="entry name" value="S-adenosyl-L-methionine-dependent methyltransferases"/>
    <property type="match status" value="1"/>
</dbReference>
<reference evidence="2 3" key="1">
    <citation type="journal article" date="2012" name="J. Bacteriol.">
        <title>Genome Sequence of Gallaecimonas xiamenensis Type Strain 3-C-1.</title>
        <authorList>
            <person name="Lai Q."/>
            <person name="Wang L."/>
            <person name="Wang W."/>
            <person name="Shao Z."/>
        </authorList>
    </citation>
    <scope>NUCLEOTIDE SEQUENCE [LARGE SCALE GENOMIC DNA]</scope>
    <source>
        <strain evidence="2 3">3-C-1</strain>
    </source>
</reference>
<dbReference type="Proteomes" id="UP000006755">
    <property type="component" value="Unassembled WGS sequence"/>
</dbReference>
<accession>K2JG08</accession>
<proteinExistence type="predicted"/>
<protein>
    <recommendedName>
        <fullName evidence="1">Methyltransferase type 11 domain-containing protein</fullName>
    </recommendedName>
</protein>
<dbReference type="InterPro" id="IPR013216">
    <property type="entry name" value="Methyltransf_11"/>
</dbReference>
<dbReference type="RefSeq" id="WP_008485827.1">
    <property type="nucleotide sequence ID" value="NZ_AMRI01000023.1"/>
</dbReference>
<dbReference type="Gene3D" id="3.40.50.150">
    <property type="entry name" value="Vaccinia Virus protein VP39"/>
    <property type="match status" value="1"/>
</dbReference>
<name>K2JG08_9GAMM</name>
<feature type="domain" description="Methyltransferase type 11" evidence="1">
    <location>
        <begin position="51"/>
        <end position="144"/>
    </location>
</feature>